<keyword evidence="1" id="KW-1133">Transmembrane helix</keyword>
<accession>A0ABV3AJ60</accession>
<keyword evidence="3" id="KW-1185">Reference proteome</keyword>
<proteinExistence type="predicted"/>
<feature type="transmembrane region" description="Helical" evidence="1">
    <location>
        <begin position="104"/>
        <end position="124"/>
    </location>
</feature>
<evidence type="ECO:0000313" key="2">
    <source>
        <dbReference type="EMBL" id="MEU5711989.1"/>
    </source>
</evidence>
<feature type="transmembrane region" description="Helical" evidence="1">
    <location>
        <begin position="30"/>
        <end position="52"/>
    </location>
</feature>
<reference evidence="2 3" key="1">
    <citation type="submission" date="2024-06" db="EMBL/GenBank/DDBJ databases">
        <title>The Natural Products Discovery Center: Release of the First 8490 Sequenced Strains for Exploring Actinobacteria Biosynthetic Diversity.</title>
        <authorList>
            <person name="Kalkreuter E."/>
            <person name="Kautsar S.A."/>
            <person name="Yang D."/>
            <person name="Bader C.D."/>
            <person name="Teijaro C.N."/>
            <person name="Fluegel L."/>
            <person name="Davis C.M."/>
            <person name="Simpson J.R."/>
            <person name="Lauterbach L."/>
            <person name="Steele A.D."/>
            <person name="Gui C."/>
            <person name="Meng S."/>
            <person name="Li G."/>
            <person name="Viehrig K."/>
            <person name="Ye F."/>
            <person name="Su P."/>
            <person name="Kiefer A.F."/>
            <person name="Nichols A."/>
            <person name="Cepeda A.J."/>
            <person name="Yan W."/>
            <person name="Fan B."/>
            <person name="Jiang Y."/>
            <person name="Adhikari A."/>
            <person name="Zheng C.-J."/>
            <person name="Schuster L."/>
            <person name="Cowan T.M."/>
            <person name="Smanski M.J."/>
            <person name="Chevrette M.G."/>
            <person name="De Carvalho L.P.S."/>
            <person name="Shen B."/>
        </authorList>
    </citation>
    <scope>NUCLEOTIDE SEQUENCE [LARGE SCALE GENOMIC DNA]</scope>
    <source>
        <strain evidence="2 3">NPDC020594</strain>
    </source>
</reference>
<feature type="transmembrane region" description="Helical" evidence="1">
    <location>
        <begin position="59"/>
        <end position="84"/>
    </location>
</feature>
<evidence type="ECO:0000313" key="3">
    <source>
        <dbReference type="Proteomes" id="UP001551011"/>
    </source>
</evidence>
<dbReference type="EMBL" id="JBFAEG010000031">
    <property type="protein sequence ID" value="MEU5711989.1"/>
    <property type="molecule type" value="Genomic_DNA"/>
</dbReference>
<keyword evidence="1" id="KW-0812">Transmembrane</keyword>
<sequence>MRLGTRLQFLVVQTDISGIELAPRRHRLTAYPAGIATNLAFASAFALATLAVDGTPRRILAALALLSLVLGTALCLVFLATVTLPADIALLARPGARLRPGRPVTQWLDSLAVVLALGGIHVLWPRTWWRGRRERQRRC</sequence>
<organism evidence="2 3">
    <name type="scientific">Streptomyces flaveolus</name>
    <dbReference type="NCBI Taxonomy" id="67297"/>
    <lineage>
        <taxon>Bacteria</taxon>
        <taxon>Bacillati</taxon>
        <taxon>Actinomycetota</taxon>
        <taxon>Actinomycetes</taxon>
        <taxon>Kitasatosporales</taxon>
        <taxon>Streptomycetaceae</taxon>
        <taxon>Streptomyces</taxon>
    </lineage>
</organism>
<protein>
    <recommendedName>
        <fullName evidence="4">Integral membrane protein</fullName>
    </recommendedName>
</protein>
<evidence type="ECO:0008006" key="4">
    <source>
        <dbReference type="Google" id="ProtNLM"/>
    </source>
</evidence>
<gene>
    <name evidence="2" type="ORF">AB0H04_34920</name>
</gene>
<name>A0ABV3AJ60_9ACTN</name>
<dbReference type="Proteomes" id="UP001551011">
    <property type="component" value="Unassembled WGS sequence"/>
</dbReference>
<comment type="caution">
    <text evidence="2">The sequence shown here is derived from an EMBL/GenBank/DDBJ whole genome shotgun (WGS) entry which is preliminary data.</text>
</comment>
<evidence type="ECO:0000256" key="1">
    <source>
        <dbReference type="SAM" id="Phobius"/>
    </source>
</evidence>
<keyword evidence="1" id="KW-0472">Membrane</keyword>